<gene>
    <name evidence="1" type="ORF">GIL414_LOCUS49268</name>
</gene>
<dbReference type="Proteomes" id="UP000681720">
    <property type="component" value="Unassembled WGS sequence"/>
</dbReference>
<evidence type="ECO:0000313" key="1">
    <source>
        <dbReference type="EMBL" id="CAF4848200.1"/>
    </source>
</evidence>
<protein>
    <submittedName>
        <fullName evidence="1">Uncharacterized protein</fullName>
    </submittedName>
</protein>
<dbReference type="AlphaFoldDB" id="A0A8S3BV31"/>
<sequence length="27" mass="3412">MENIDQNEDDERIKRLEYEHLHKIETL</sequence>
<dbReference type="EMBL" id="CAJOBJ010161596">
    <property type="protein sequence ID" value="CAF4848200.1"/>
    <property type="molecule type" value="Genomic_DNA"/>
</dbReference>
<feature type="non-terminal residue" evidence="1">
    <location>
        <position position="27"/>
    </location>
</feature>
<name>A0A8S3BV31_9BILA</name>
<comment type="caution">
    <text evidence="1">The sequence shown here is derived from an EMBL/GenBank/DDBJ whole genome shotgun (WGS) entry which is preliminary data.</text>
</comment>
<evidence type="ECO:0000313" key="2">
    <source>
        <dbReference type="Proteomes" id="UP000681720"/>
    </source>
</evidence>
<accession>A0A8S3BV31</accession>
<proteinExistence type="predicted"/>
<organism evidence="1 2">
    <name type="scientific">Rotaria magnacalcarata</name>
    <dbReference type="NCBI Taxonomy" id="392030"/>
    <lineage>
        <taxon>Eukaryota</taxon>
        <taxon>Metazoa</taxon>
        <taxon>Spiralia</taxon>
        <taxon>Gnathifera</taxon>
        <taxon>Rotifera</taxon>
        <taxon>Eurotatoria</taxon>
        <taxon>Bdelloidea</taxon>
        <taxon>Philodinida</taxon>
        <taxon>Philodinidae</taxon>
        <taxon>Rotaria</taxon>
    </lineage>
</organism>
<reference evidence="1" key="1">
    <citation type="submission" date="2021-02" db="EMBL/GenBank/DDBJ databases">
        <authorList>
            <person name="Nowell W R."/>
        </authorList>
    </citation>
    <scope>NUCLEOTIDE SEQUENCE</scope>
</reference>